<reference evidence="2 3" key="1">
    <citation type="journal article" date="2022" name="Int. J. Syst. Evol. Microbiol.">
        <title>Neobacillus kokaensis sp. nov., isolated from soil.</title>
        <authorList>
            <person name="Yuki K."/>
            <person name="Matsubara H."/>
            <person name="Yamaguchi S."/>
        </authorList>
    </citation>
    <scope>NUCLEOTIDE SEQUENCE [LARGE SCALE GENOMIC DNA]</scope>
    <source>
        <strain evidence="2 3">LOB 377</strain>
    </source>
</reference>
<dbReference type="Pfam" id="PF00583">
    <property type="entry name" value="Acetyltransf_1"/>
    <property type="match status" value="1"/>
</dbReference>
<dbReference type="PROSITE" id="PS51186">
    <property type="entry name" value="GNAT"/>
    <property type="match status" value="1"/>
</dbReference>
<dbReference type="SUPFAM" id="SSF55729">
    <property type="entry name" value="Acyl-CoA N-acyltransferases (Nat)"/>
    <property type="match status" value="1"/>
</dbReference>
<dbReference type="Gene3D" id="3.40.630.30">
    <property type="match status" value="1"/>
</dbReference>
<organism evidence="2 3">
    <name type="scientific">Neobacillus kokaensis</name>
    <dbReference type="NCBI Taxonomy" id="2759023"/>
    <lineage>
        <taxon>Bacteria</taxon>
        <taxon>Bacillati</taxon>
        <taxon>Bacillota</taxon>
        <taxon>Bacilli</taxon>
        <taxon>Bacillales</taxon>
        <taxon>Bacillaceae</taxon>
        <taxon>Neobacillus</taxon>
    </lineage>
</organism>
<keyword evidence="3" id="KW-1185">Reference proteome</keyword>
<evidence type="ECO:0000259" key="1">
    <source>
        <dbReference type="PROSITE" id="PS51186"/>
    </source>
</evidence>
<dbReference type="InterPro" id="IPR016181">
    <property type="entry name" value="Acyl_CoA_acyltransferase"/>
</dbReference>
<accession>A0ABQ3NB90</accession>
<evidence type="ECO:0000313" key="2">
    <source>
        <dbReference type="EMBL" id="GHI01172.1"/>
    </source>
</evidence>
<dbReference type="InterPro" id="IPR000182">
    <property type="entry name" value="GNAT_dom"/>
</dbReference>
<dbReference type="EMBL" id="BNDS01000035">
    <property type="protein sequence ID" value="GHI01172.1"/>
    <property type="molecule type" value="Genomic_DNA"/>
</dbReference>
<sequence length="181" mass="20970">MEDIVIRRPREEDVIELYKFFRIVITDTFIKEGIGNMLDDMEQEIEAKENYLRKDFASGGKERYFLIALDGNKLVGSIEYGPVSELINHCTDNALKDLHEVGTVFVHPDYQRQGIGNQLLAEMYLTLKNEGIEEFCLDSGYSSAQKIWQKKFGEPDYLLKDYWGDGAHHVIWEIKVNEILS</sequence>
<protein>
    <submittedName>
        <fullName evidence="2">N-acetyltransferase</fullName>
    </submittedName>
</protein>
<gene>
    <name evidence="2" type="ORF">AM1BK_47140</name>
</gene>
<evidence type="ECO:0000313" key="3">
    <source>
        <dbReference type="Proteomes" id="UP000637074"/>
    </source>
</evidence>
<name>A0ABQ3NB90_9BACI</name>
<dbReference type="RefSeq" id="WP_191276830.1">
    <property type="nucleotide sequence ID" value="NZ_BNDS01000035.1"/>
</dbReference>
<comment type="caution">
    <text evidence="2">The sequence shown here is derived from an EMBL/GenBank/DDBJ whole genome shotgun (WGS) entry which is preliminary data.</text>
</comment>
<feature type="domain" description="N-acetyltransferase" evidence="1">
    <location>
        <begin position="4"/>
        <end position="177"/>
    </location>
</feature>
<dbReference type="Proteomes" id="UP000637074">
    <property type="component" value="Unassembled WGS sequence"/>
</dbReference>
<dbReference type="CDD" id="cd04301">
    <property type="entry name" value="NAT_SF"/>
    <property type="match status" value="1"/>
</dbReference>
<proteinExistence type="predicted"/>